<dbReference type="InterPro" id="IPR036047">
    <property type="entry name" value="F-box-like_dom_sf"/>
</dbReference>
<feature type="compositionally biased region" description="Basic residues" evidence="1">
    <location>
        <begin position="390"/>
        <end position="400"/>
    </location>
</feature>
<proteinExistence type="predicted"/>
<dbReference type="PROSITE" id="PS50181">
    <property type="entry name" value="FBOX"/>
    <property type="match status" value="1"/>
</dbReference>
<protein>
    <submittedName>
        <fullName evidence="3">F-box domain protein</fullName>
    </submittedName>
</protein>
<dbReference type="Gene3D" id="1.20.1280.50">
    <property type="match status" value="1"/>
</dbReference>
<name>A0A0B5J7W1_9VIRU</name>
<evidence type="ECO:0000313" key="3">
    <source>
        <dbReference type="EMBL" id="AJF96866.1"/>
    </source>
</evidence>
<reference evidence="3 4" key="1">
    <citation type="journal article" date="2015" name="Parasitol. Res.">
        <title>Viruses in close associations with free-living amoebae.</title>
        <authorList>
            <person name="Scheid P."/>
        </authorList>
    </citation>
    <scope>NUCLEOTIDE SEQUENCE [LARGE SCALE GENOMIC DNA]</scope>
    <source>
        <strain evidence="3">KlaHel</strain>
    </source>
</reference>
<sequence length="400" mass="43399">MASADIFFGGLPAEILSDVAALLPVVDIVRLAMTCRVMHALTTCQAMWHRLFVRDFAHLYNKGLAVQSWPHSDHPDDPWHVMAIELWRGTDVVSVMPPRCRPLEGLPPPFAHAFAAGKDWRWLYRAHLTTSSEPPDESFSGPRSQRLDPSTLGVADWASGSSVGYTAEIIFGGHNGDEVVSWTEFTPAQAPDDCYWSVECTATSVTHRGATDASGIIRSLSFRVLVCATGWPSTRARLAPLPACPQTARATMVGAVTATSRQSHHIIPMGAPLSVQCATAEHTASVGSHMPTATLSAPITLTACWQTRLNLCVLWRVRGQNGQGAFSPDVHGARCRSMSREARHAPLFRSTTATTLVSFGAMSPRASSGGARARGASSWTWSAPGLEHRPARRRKHRVIK</sequence>
<accession>A0A0B5J7W1</accession>
<evidence type="ECO:0000259" key="2">
    <source>
        <dbReference type="PROSITE" id="PS50181"/>
    </source>
</evidence>
<dbReference type="InterPro" id="IPR001810">
    <property type="entry name" value="F-box_dom"/>
</dbReference>
<evidence type="ECO:0000256" key="1">
    <source>
        <dbReference type="SAM" id="MobiDB-lite"/>
    </source>
</evidence>
<dbReference type="GeneID" id="23461783"/>
<dbReference type="KEGG" id="vg:23461783"/>
<feature type="region of interest" description="Disordered" evidence="1">
    <location>
        <begin position="364"/>
        <end position="400"/>
    </location>
</feature>
<feature type="compositionally biased region" description="Low complexity" evidence="1">
    <location>
        <begin position="365"/>
        <end position="378"/>
    </location>
</feature>
<feature type="domain" description="F-box" evidence="2">
    <location>
        <begin position="5"/>
        <end position="51"/>
    </location>
</feature>
<dbReference type="RefSeq" id="YP_009119101.1">
    <property type="nucleotide sequence ID" value="NC_026440.1"/>
</dbReference>
<dbReference type="Proteomes" id="UP000202511">
    <property type="component" value="Segment"/>
</dbReference>
<dbReference type="Pfam" id="PF12937">
    <property type="entry name" value="F-box-like"/>
    <property type="match status" value="1"/>
</dbReference>
<dbReference type="EMBL" id="KP136319">
    <property type="protein sequence ID" value="AJF96866.1"/>
    <property type="molecule type" value="Genomic_DNA"/>
</dbReference>
<organism evidence="3 4">
    <name type="scientific">Pandoravirus inopinatum</name>
    <dbReference type="NCBI Taxonomy" id="1605721"/>
    <lineage>
        <taxon>Viruses</taxon>
        <taxon>Pandoravirus</taxon>
    </lineage>
</organism>
<dbReference type="SUPFAM" id="SSF81383">
    <property type="entry name" value="F-box domain"/>
    <property type="match status" value="1"/>
</dbReference>
<evidence type="ECO:0000313" key="4">
    <source>
        <dbReference type="Proteomes" id="UP000202511"/>
    </source>
</evidence>